<reference evidence="3 4" key="1">
    <citation type="submission" date="2023-03" db="EMBL/GenBank/DDBJ databases">
        <title>YIM 152171 draft genome.</title>
        <authorList>
            <person name="Yang Z."/>
        </authorList>
    </citation>
    <scope>NUCLEOTIDE SEQUENCE [LARGE SCALE GENOMIC DNA]</scope>
    <source>
        <strain evidence="3 4">YIM 152171</strain>
    </source>
</reference>
<sequence>MAAVQRRRRGGGRQPQGGHVYVMTNAAMPGLVKIGMTGRDPRLRVRELSQVSGVPTPFRLHYAVEVTDRGKVERRVHRLLARHRVNRRREFFRLEPGEAQRLVAGAVEGHYRRDLTLFRLGLRLALGALLILGLREASGRVELPPWAHQDMLVTYLVPVLAVWLMALAPPWPAWRRLSP</sequence>
<dbReference type="EMBL" id="JARGEQ010000126">
    <property type="protein sequence ID" value="MDF1587234.1"/>
    <property type="molecule type" value="Genomic_DNA"/>
</dbReference>
<feature type="transmembrane region" description="Helical" evidence="1">
    <location>
        <begin position="155"/>
        <end position="174"/>
    </location>
</feature>
<keyword evidence="1" id="KW-0472">Membrane</keyword>
<dbReference type="RefSeq" id="WP_327789653.1">
    <property type="nucleotide sequence ID" value="NZ_JARGEQ010000126.1"/>
</dbReference>
<dbReference type="Proteomes" id="UP001301140">
    <property type="component" value="Unassembled WGS sequence"/>
</dbReference>
<keyword evidence="4" id="KW-1185">Reference proteome</keyword>
<comment type="caution">
    <text evidence="3">The sequence shown here is derived from an EMBL/GenBank/DDBJ whole genome shotgun (WGS) entry which is preliminary data.</text>
</comment>
<accession>A0AAP3XSI0</accession>
<dbReference type="InterPro" id="IPR018306">
    <property type="entry name" value="Phage_T5_Orf172_DNA-bd"/>
</dbReference>
<evidence type="ECO:0000256" key="1">
    <source>
        <dbReference type="SAM" id="Phobius"/>
    </source>
</evidence>
<name>A0AAP3XSI0_9PROT</name>
<organism evidence="3 4">
    <name type="scientific">Marinimicrococcus flavescens</name>
    <dbReference type="NCBI Taxonomy" id="3031815"/>
    <lineage>
        <taxon>Bacteria</taxon>
        <taxon>Pseudomonadati</taxon>
        <taxon>Pseudomonadota</taxon>
        <taxon>Alphaproteobacteria</taxon>
        <taxon>Geminicoccales</taxon>
        <taxon>Geminicoccaceae</taxon>
        <taxon>Marinimicrococcus</taxon>
    </lineage>
</organism>
<evidence type="ECO:0000313" key="4">
    <source>
        <dbReference type="Proteomes" id="UP001301140"/>
    </source>
</evidence>
<evidence type="ECO:0000259" key="2">
    <source>
        <dbReference type="SMART" id="SM00974"/>
    </source>
</evidence>
<gene>
    <name evidence="3" type="ORF">PZ740_12675</name>
</gene>
<proteinExistence type="predicted"/>
<keyword evidence="1" id="KW-0812">Transmembrane</keyword>
<evidence type="ECO:0000313" key="3">
    <source>
        <dbReference type="EMBL" id="MDF1587234.1"/>
    </source>
</evidence>
<feature type="transmembrane region" description="Helical" evidence="1">
    <location>
        <begin position="117"/>
        <end position="135"/>
    </location>
</feature>
<dbReference type="AlphaFoldDB" id="A0AAP3XSI0"/>
<feature type="domain" description="Bacteriophage T5 Orf172 DNA-binding" evidence="2">
    <location>
        <begin position="26"/>
        <end position="106"/>
    </location>
</feature>
<dbReference type="Pfam" id="PF10544">
    <property type="entry name" value="T5orf172"/>
    <property type="match status" value="1"/>
</dbReference>
<keyword evidence="1" id="KW-1133">Transmembrane helix</keyword>
<protein>
    <submittedName>
        <fullName evidence="3">GIY-YIG nuclease family protein</fullName>
    </submittedName>
</protein>
<dbReference type="SMART" id="SM00974">
    <property type="entry name" value="T5orf172"/>
    <property type="match status" value="1"/>
</dbReference>